<dbReference type="AlphaFoldDB" id="A5ZTA0"/>
<sequence>MRIVRYDLRKMNGRSVKHGSDTKSWITGKTPKVDECPRDGGYAGIKEDRSLLAGS</sequence>
<evidence type="ECO:0000313" key="1">
    <source>
        <dbReference type="EMBL" id="EDM87055.1"/>
    </source>
</evidence>
<accession>A5ZTA0</accession>
<reference evidence="1 2" key="1">
    <citation type="submission" date="2007-03" db="EMBL/GenBank/DDBJ databases">
        <authorList>
            <person name="Fulton L."/>
            <person name="Clifton S."/>
            <person name="Fulton B."/>
            <person name="Xu J."/>
            <person name="Minx P."/>
            <person name="Pepin K.H."/>
            <person name="Johnson M."/>
            <person name="Thiruvilangam P."/>
            <person name="Bhonagiri V."/>
            <person name="Nash W.E."/>
            <person name="Mardis E.R."/>
            <person name="Wilson R.K."/>
        </authorList>
    </citation>
    <scope>NUCLEOTIDE SEQUENCE [LARGE SCALE GENOMIC DNA]</scope>
    <source>
        <strain evidence="1 2">ATCC 29174</strain>
    </source>
</reference>
<protein>
    <submittedName>
        <fullName evidence="1">Uncharacterized protein</fullName>
    </submittedName>
</protein>
<proteinExistence type="predicted"/>
<gene>
    <name evidence="1" type="ORF">RUMOBE_02229</name>
</gene>
<dbReference type="EMBL" id="AAVO02000009">
    <property type="protein sequence ID" value="EDM87055.1"/>
    <property type="molecule type" value="Genomic_DNA"/>
</dbReference>
<dbReference type="HOGENOM" id="CLU_3022883_0_0_9"/>
<evidence type="ECO:0000313" key="2">
    <source>
        <dbReference type="Proteomes" id="UP000006002"/>
    </source>
</evidence>
<name>A5ZTA0_9FIRM</name>
<organism evidence="1 2">
    <name type="scientific">Blautia obeum ATCC 29174</name>
    <dbReference type="NCBI Taxonomy" id="411459"/>
    <lineage>
        <taxon>Bacteria</taxon>
        <taxon>Bacillati</taxon>
        <taxon>Bacillota</taxon>
        <taxon>Clostridia</taxon>
        <taxon>Lachnospirales</taxon>
        <taxon>Lachnospiraceae</taxon>
        <taxon>Blautia</taxon>
    </lineage>
</organism>
<comment type="caution">
    <text evidence="1">The sequence shown here is derived from an EMBL/GenBank/DDBJ whole genome shotgun (WGS) entry which is preliminary data.</text>
</comment>
<reference evidence="1 2" key="2">
    <citation type="submission" date="2007-04" db="EMBL/GenBank/DDBJ databases">
        <title>Draft genome sequence of Ruminococcus obeum (ATCC 29174).</title>
        <authorList>
            <person name="Sudarsanam P."/>
            <person name="Ley R."/>
            <person name="Guruge J."/>
            <person name="Turnbaugh P.J."/>
            <person name="Mahowald M."/>
            <person name="Liep D."/>
            <person name="Gordon J."/>
        </authorList>
    </citation>
    <scope>NUCLEOTIDE SEQUENCE [LARGE SCALE GENOMIC DNA]</scope>
    <source>
        <strain evidence="1 2">ATCC 29174</strain>
    </source>
</reference>
<dbReference type="Proteomes" id="UP000006002">
    <property type="component" value="Unassembled WGS sequence"/>
</dbReference>